<gene>
    <name evidence="2" type="ORF">CI1B_47730</name>
</gene>
<accession>A0A508TEC7</accession>
<evidence type="ECO:0000313" key="3">
    <source>
        <dbReference type="Proteomes" id="UP000328092"/>
    </source>
</evidence>
<dbReference type="AlphaFoldDB" id="A0A508TEC7"/>
<dbReference type="PANTHER" id="PTHR30212">
    <property type="entry name" value="PROTEIN YIIM"/>
    <property type="match status" value="1"/>
</dbReference>
<comment type="caution">
    <text evidence="2">The sequence shown here is derived from an EMBL/GenBank/DDBJ whole genome shotgun (WGS) entry which is preliminary data.</text>
</comment>
<reference evidence="2" key="1">
    <citation type="submission" date="2019-02" db="EMBL/GenBank/DDBJ databases">
        <authorList>
            <person name="Pothier F.J."/>
        </authorList>
    </citation>
    <scope>NUCLEOTIDE SEQUENCE</scope>
    <source>
        <strain evidence="2">CI-1B</strain>
    </source>
</reference>
<sequence>MGRLLSVNVGLPCDTTWQGRTVHTGIWKTQVKGPRMVRRLNIEGDGQGDLAGHGGEHRAVLVYQLDSYRYWQNQLSRSDFAYGQFGENFTVDGLSDAEVCIGDRYRIGKALFEVTQPRVTCYRLGIRMNEPDMAALLVKHGRPGFYLRVLEEGEVETGDEITLVTTGPERMSVSEVDALLYMPGHPRDQLSARCAFRR</sequence>
<dbReference type="Pfam" id="PF03473">
    <property type="entry name" value="MOSC"/>
    <property type="match status" value="1"/>
</dbReference>
<name>A0A508TEC7_9BRAD</name>
<evidence type="ECO:0000259" key="1">
    <source>
        <dbReference type="PROSITE" id="PS51340"/>
    </source>
</evidence>
<dbReference type="EMBL" id="CAADFC020000016">
    <property type="protein sequence ID" value="VIO73169.1"/>
    <property type="molecule type" value="Genomic_DNA"/>
</dbReference>
<dbReference type="InterPro" id="IPR011037">
    <property type="entry name" value="Pyrv_Knase-like_insert_dom_sf"/>
</dbReference>
<dbReference type="GO" id="GO:0003824">
    <property type="term" value="F:catalytic activity"/>
    <property type="evidence" value="ECO:0007669"/>
    <property type="project" value="InterPro"/>
</dbReference>
<dbReference type="InterPro" id="IPR052353">
    <property type="entry name" value="Benzoxazolinone_Detox_Enz"/>
</dbReference>
<protein>
    <recommendedName>
        <fullName evidence="1">MOSC domain-containing protein</fullName>
    </recommendedName>
</protein>
<feature type="domain" description="MOSC" evidence="1">
    <location>
        <begin position="29"/>
        <end position="164"/>
    </location>
</feature>
<dbReference type="PROSITE" id="PS51340">
    <property type="entry name" value="MOSC"/>
    <property type="match status" value="1"/>
</dbReference>
<evidence type="ECO:0000313" key="2">
    <source>
        <dbReference type="EMBL" id="VIO73169.1"/>
    </source>
</evidence>
<dbReference type="SUPFAM" id="SSF50800">
    <property type="entry name" value="PK beta-barrel domain-like"/>
    <property type="match status" value="1"/>
</dbReference>
<dbReference type="GO" id="GO:0030170">
    <property type="term" value="F:pyridoxal phosphate binding"/>
    <property type="evidence" value="ECO:0007669"/>
    <property type="project" value="InterPro"/>
</dbReference>
<dbReference type="Gene3D" id="2.40.33.20">
    <property type="entry name" value="PK beta-barrel domain-like"/>
    <property type="match status" value="1"/>
</dbReference>
<organism evidence="2 3">
    <name type="scientific">Bradyrhizobium ivorense</name>
    <dbReference type="NCBI Taxonomy" id="2511166"/>
    <lineage>
        <taxon>Bacteria</taxon>
        <taxon>Pseudomonadati</taxon>
        <taxon>Pseudomonadota</taxon>
        <taxon>Alphaproteobacteria</taxon>
        <taxon>Hyphomicrobiales</taxon>
        <taxon>Nitrobacteraceae</taxon>
        <taxon>Bradyrhizobium</taxon>
    </lineage>
</organism>
<proteinExistence type="predicted"/>
<dbReference type="GO" id="GO:0030151">
    <property type="term" value="F:molybdenum ion binding"/>
    <property type="evidence" value="ECO:0007669"/>
    <property type="project" value="InterPro"/>
</dbReference>
<dbReference type="InterPro" id="IPR005302">
    <property type="entry name" value="MoCF_Sase_C"/>
</dbReference>
<dbReference type="PANTHER" id="PTHR30212:SF2">
    <property type="entry name" value="PROTEIN YIIM"/>
    <property type="match status" value="1"/>
</dbReference>
<dbReference type="Proteomes" id="UP000328092">
    <property type="component" value="Unassembled WGS sequence"/>
</dbReference>
<keyword evidence="3" id="KW-1185">Reference proteome</keyword>